<feature type="transmembrane region" description="Helical" evidence="1">
    <location>
        <begin position="256"/>
        <end position="282"/>
    </location>
</feature>
<keyword evidence="1" id="KW-0812">Transmembrane</keyword>
<feature type="transmembrane region" description="Helical" evidence="1">
    <location>
        <begin position="482"/>
        <end position="500"/>
    </location>
</feature>
<keyword evidence="1" id="KW-0472">Membrane</keyword>
<dbReference type="AlphaFoldDB" id="A0A1G7R6P6"/>
<dbReference type="Pfam" id="PF01970">
    <property type="entry name" value="TctA"/>
    <property type="match status" value="1"/>
</dbReference>
<feature type="transmembrane region" description="Helical" evidence="1">
    <location>
        <begin position="141"/>
        <end position="160"/>
    </location>
</feature>
<evidence type="ECO:0000256" key="1">
    <source>
        <dbReference type="SAM" id="Phobius"/>
    </source>
</evidence>
<feature type="transmembrane region" description="Helical" evidence="1">
    <location>
        <begin position="364"/>
        <end position="386"/>
    </location>
</feature>
<organism evidence="3 4">
    <name type="scientific">Celeribacter baekdonensis</name>
    <dbReference type="NCBI Taxonomy" id="875171"/>
    <lineage>
        <taxon>Bacteria</taxon>
        <taxon>Pseudomonadati</taxon>
        <taxon>Pseudomonadota</taxon>
        <taxon>Alphaproteobacteria</taxon>
        <taxon>Rhodobacterales</taxon>
        <taxon>Roseobacteraceae</taxon>
        <taxon>Celeribacter</taxon>
    </lineage>
</organism>
<reference evidence="3 4" key="1">
    <citation type="submission" date="2016-10" db="EMBL/GenBank/DDBJ databases">
        <authorList>
            <person name="de Groot N.N."/>
        </authorList>
    </citation>
    <scope>NUCLEOTIDE SEQUENCE [LARGE SCALE GENOMIC DNA]</scope>
    <source>
        <strain evidence="3 4">DSM 27375</strain>
    </source>
</reference>
<feature type="domain" description="DUF112" evidence="2">
    <location>
        <begin position="17"/>
        <end position="449"/>
    </location>
</feature>
<gene>
    <name evidence="3" type="ORF">SAMN04488117_11117</name>
</gene>
<sequence length="517" mass="54143">MDQIALGFSELLQPAVLMMLTIGVFAGLVVGSIPGVNDNIAFAVFIPFSFNLPAEQALALMVGIYCAAAAGGAIPAIMIRVPGTASALLTTINGNAMARKGQAGQALSIAMVSSVVGGLLSALVLLVFAPALAKVALRFGYVENAALTILGLSSVVGLLSGNVLKGVISAMLGLLISTIGYSQVTGYPRYTFGSINLIEGIPFVPMLVGLFGVAAVFDLLRDQAQERRENTEAEKLPEIGSMRLGRRLIRRLIPTWLTSAAIGNFIGVLPGAGMLMAIYIAYDQAGRRFRKHFAGRKGEANWDEGAPEGIAAPEAANNAVTASSMVPLLSLGIPGNSTSALFIGAMALHGLVPGPLLFTQHADIAWMIMVAFLACNIIMGPAAYIVIRTVSRVIFSIPKNVMVGVIVLLCLLGAYSDGNNLFNIWVALGAGAVAYLMKIANIPLGPAILGLVLGGQMEASIANSLSISRGDWLVFVDPVNHPISAVMLLAALLMWVAPALRGLRHMRANRFAKGQRS</sequence>
<proteinExistence type="predicted"/>
<feature type="transmembrane region" description="Helical" evidence="1">
    <location>
        <begin position="166"/>
        <end position="184"/>
    </location>
</feature>
<evidence type="ECO:0000259" key="2">
    <source>
        <dbReference type="Pfam" id="PF01970"/>
    </source>
</evidence>
<dbReference type="InterPro" id="IPR002823">
    <property type="entry name" value="DUF112_TM"/>
</dbReference>
<dbReference type="PANTHER" id="PTHR35342:SF5">
    <property type="entry name" value="TRICARBOXYLIC TRANSPORT PROTEIN"/>
    <property type="match status" value="1"/>
</dbReference>
<evidence type="ECO:0000313" key="3">
    <source>
        <dbReference type="EMBL" id="SDG05640.1"/>
    </source>
</evidence>
<protein>
    <submittedName>
        <fullName evidence="3">Putative tricarboxylic transport membrane protein</fullName>
    </submittedName>
</protein>
<feature type="transmembrane region" description="Helical" evidence="1">
    <location>
        <begin position="106"/>
        <end position="129"/>
    </location>
</feature>
<dbReference type="RefSeq" id="WP_074646309.1">
    <property type="nucleotide sequence ID" value="NZ_FNBL01000011.1"/>
</dbReference>
<dbReference type="EMBL" id="FNBL01000011">
    <property type="protein sequence ID" value="SDG05640.1"/>
    <property type="molecule type" value="Genomic_DNA"/>
</dbReference>
<feature type="transmembrane region" description="Helical" evidence="1">
    <location>
        <begin position="15"/>
        <end position="36"/>
    </location>
</feature>
<evidence type="ECO:0000313" key="4">
    <source>
        <dbReference type="Proteomes" id="UP000182284"/>
    </source>
</evidence>
<name>A0A1G7R6P6_9RHOB</name>
<accession>A0A1G7R6P6</accession>
<feature type="transmembrane region" description="Helical" evidence="1">
    <location>
        <begin position="196"/>
        <end position="217"/>
    </location>
</feature>
<feature type="transmembrane region" description="Helical" evidence="1">
    <location>
        <begin position="57"/>
        <end position="79"/>
    </location>
</feature>
<keyword evidence="1" id="KW-1133">Transmembrane helix</keyword>
<dbReference type="OrthoDB" id="9791872at2"/>
<dbReference type="PANTHER" id="PTHR35342">
    <property type="entry name" value="TRICARBOXYLIC TRANSPORT PROTEIN"/>
    <property type="match status" value="1"/>
</dbReference>
<feature type="transmembrane region" description="Helical" evidence="1">
    <location>
        <begin position="393"/>
        <end position="415"/>
    </location>
</feature>
<dbReference type="Proteomes" id="UP000182284">
    <property type="component" value="Unassembled WGS sequence"/>
</dbReference>